<keyword evidence="10" id="KW-0472">Membrane</keyword>
<dbReference type="InterPro" id="IPR036396">
    <property type="entry name" value="Cyt_P450_sf"/>
</dbReference>
<keyword evidence="11" id="KW-0408">Iron</keyword>
<comment type="subcellular location">
    <subcellularLocation>
        <location evidence="2">Membrane</location>
        <topology evidence="2">Single-pass membrane protein</topology>
    </subcellularLocation>
</comment>
<keyword evidence="6 11" id="KW-0479">Metal-binding</keyword>
<name>A0ABQ8ADH0_BRANA</name>
<comment type="similarity">
    <text evidence="3 11">Belongs to the cytochrome P450 family.</text>
</comment>
<evidence type="ECO:0000256" key="1">
    <source>
        <dbReference type="ARBA" id="ARBA00001971"/>
    </source>
</evidence>
<comment type="caution">
    <text evidence="12">The sequence shown here is derived from an EMBL/GenBank/DDBJ whole genome shotgun (WGS) entry which is preliminary data.</text>
</comment>
<evidence type="ECO:0000256" key="7">
    <source>
        <dbReference type="ARBA" id="ARBA00022989"/>
    </source>
</evidence>
<dbReference type="InterPro" id="IPR001128">
    <property type="entry name" value="Cyt_P450"/>
</dbReference>
<comment type="cofactor">
    <cofactor evidence="1">
        <name>heme</name>
        <dbReference type="ChEBI" id="CHEBI:30413"/>
    </cofactor>
</comment>
<accession>A0ABQ8ADH0</accession>
<dbReference type="InterPro" id="IPR017972">
    <property type="entry name" value="Cyt_P450_CS"/>
</dbReference>
<dbReference type="Proteomes" id="UP000824890">
    <property type="component" value="Unassembled WGS sequence"/>
</dbReference>
<evidence type="ECO:0000256" key="3">
    <source>
        <dbReference type="ARBA" id="ARBA00010617"/>
    </source>
</evidence>
<keyword evidence="5" id="KW-0812">Transmembrane</keyword>
<proteinExistence type="inferred from homology"/>
<gene>
    <name evidence="12" type="ORF">HID58_053009</name>
</gene>
<keyword evidence="8 11" id="KW-0560">Oxidoreductase</keyword>
<evidence type="ECO:0000256" key="9">
    <source>
        <dbReference type="ARBA" id="ARBA00023033"/>
    </source>
</evidence>
<dbReference type="PROSITE" id="PS00086">
    <property type="entry name" value="CYTOCHROME_P450"/>
    <property type="match status" value="1"/>
</dbReference>
<keyword evidence="13" id="KW-1185">Reference proteome</keyword>
<dbReference type="Gene3D" id="1.10.630.10">
    <property type="entry name" value="Cytochrome P450"/>
    <property type="match status" value="1"/>
</dbReference>
<evidence type="ECO:0000313" key="12">
    <source>
        <dbReference type="EMBL" id="KAH0890580.1"/>
    </source>
</evidence>
<reference evidence="12 13" key="1">
    <citation type="submission" date="2021-05" db="EMBL/GenBank/DDBJ databases">
        <title>Genome Assembly of Synthetic Allotetraploid Brassica napus Reveals Homoeologous Exchanges between Subgenomes.</title>
        <authorList>
            <person name="Davis J.T."/>
        </authorList>
    </citation>
    <scope>NUCLEOTIDE SEQUENCE [LARGE SCALE GENOMIC DNA]</scope>
    <source>
        <strain evidence="13">cv. Da-Ae</strain>
        <tissue evidence="12">Seedling</tissue>
    </source>
</reference>
<evidence type="ECO:0000256" key="6">
    <source>
        <dbReference type="ARBA" id="ARBA00022723"/>
    </source>
</evidence>
<dbReference type="EMBL" id="JAGKQM010000013">
    <property type="protein sequence ID" value="KAH0890580.1"/>
    <property type="molecule type" value="Genomic_DNA"/>
</dbReference>
<sequence length="444" mass="49864">RNPGESEKNAMPLRVHRYITPPVGTPRVCGSTGPFHDSLDSDFDNFSLGPTLKLSSFGKTRLGDGGIGFSNVSSHPQNTNLIQETDGLMMGAKLHLKERDSLNQLNDVDDNEFLCGSDREHDSLPDTGRNYSINNSTCKMMILWRTCSEEDGEAERVWGLITEAISFTKKVLFTTLLRKPLEKEIMGLSGRYDKVLKTFLEEHENVAEKQGMNLMDVLLEAKGDGKSEYNITRDHIKSLFVELLSGGTDTSKQTIQWTMAEIINNPSTMERMGEEIDSVVGKSKLILETDLPKLPYLQAVVKEGLRLYPPIPVFGRRLQEGCVMGGFYVSDKTTLVVNGYAVMRDSDYWEYPVDFKPERFLASEQEDATKEKVVLKYLPFGSGRRACPAKKSSLYLFRNSDWNDDSIEGDKVNMEETLSGMVLTMAHPLKCTPIPRELPIIKGH</sequence>
<protein>
    <submittedName>
        <fullName evidence="12">Uncharacterized protein</fullName>
    </submittedName>
</protein>
<organism evidence="12 13">
    <name type="scientific">Brassica napus</name>
    <name type="common">Rape</name>
    <dbReference type="NCBI Taxonomy" id="3708"/>
    <lineage>
        <taxon>Eukaryota</taxon>
        <taxon>Viridiplantae</taxon>
        <taxon>Streptophyta</taxon>
        <taxon>Embryophyta</taxon>
        <taxon>Tracheophyta</taxon>
        <taxon>Spermatophyta</taxon>
        <taxon>Magnoliopsida</taxon>
        <taxon>eudicotyledons</taxon>
        <taxon>Gunneridae</taxon>
        <taxon>Pentapetalae</taxon>
        <taxon>rosids</taxon>
        <taxon>malvids</taxon>
        <taxon>Brassicales</taxon>
        <taxon>Brassicaceae</taxon>
        <taxon>Brassiceae</taxon>
        <taxon>Brassica</taxon>
    </lineage>
</organism>
<dbReference type="PANTHER" id="PTHR24298">
    <property type="entry name" value="FLAVONOID 3'-MONOOXYGENASE-RELATED"/>
    <property type="match status" value="1"/>
</dbReference>
<dbReference type="SUPFAM" id="SSF48264">
    <property type="entry name" value="Cytochrome P450"/>
    <property type="match status" value="1"/>
</dbReference>
<dbReference type="PRINTS" id="PR00463">
    <property type="entry name" value="EP450I"/>
</dbReference>
<evidence type="ECO:0000256" key="2">
    <source>
        <dbReference type="ARBA" id="ARBA00004167"/>
    </source>
</evidence>
<evidence type="ECO:0000256" key="4">
    <source>
        <dbReference type="ARBA" id="ARBA00022617"/>
    </source>
</evidence>
<dbReference type="PRINTS" id="PR00385">
    <property type="entry name" value="P450"/>
</dbReference>
<dbReference type="InterPro" id="IPR051103">
    <property type="entry name" value="Plant_metabolite_P450s"/>
</dbReference>
<evidence type="ECO:0000256" key="8">
    <source>
        <dbReference type="ARBA" id="ARBA00023002"/>
    </source>
</evidence>
<feature type="non-terminal residue" evidence="12">
    <location>
        <position position="1"/>
    </location>
</feature>
<evidence type="ECO:0000256" key="5">
    <source>
        <dbReference type="ARBA" id="ARBA00022692"/>
    </source>
</evidence>
<evidence type="ECO:0000256" key="10">
    <source>
        <dbReference type="ARBA" id="ARBA00023136"/>
    </source>
</evidence>
<evidence type="ECO:0000313" key="13">
    <source>
        <dbReference type="Proteomes" id="UP000824890"/>
    </source>
</evidence>
<keyword evidence="9 11" id="KW-0503">Monooxygenase</keyword>
<evidence type="ECO:0000256" key="11">
    <source>
        <dbReference type="RuleBase" id="RU000461"/>
    </source>
</evidence>
<dbReference type="Pfam" id="PF00067">
    <property type="entry name" value="p450"/>
    <property type="match status" value="1"/>
</dbReference>
<keyword evidence="7" id="KW-1133">Transmembrane helix</keyword>
<dbReference type="PANTHER" id="PTHR24298:SF541">
    <property type="entry name" value="CYTOCHROME P450 705A20-RELATED"/>
    <property type="match status" value="1"/>
</dbReference>
<keyword evidence="4 11" id="KW-0349">Heme</keyword>
<dbReference type="InterPro" id="IPR002401">
    <property type="entry name" value="Cyt_P450_E_grp-I"/>
</dbReference>